<proteinExistence type="predicted"/>
<dbReference type="Proteomes" id="UP000002881">
    <property type="component" value="Chromosome"/>
</dbReference>
<reference evidence="1 2" key="1">
    <citation type="journal article" date="2012" name="Genome Biol. Evol.">
        <title>Genome Sequence of the Mesophilic Thermotogales Bacterium Mesotoga prima MesG1.Ag.4.2 Reveals the Largest Thermotogales Genome To Date.</title>
        <authorList>
            <person name="Zhaxybayeva O."/>
            <person name="Swithers K.S."/>
            <person name="Foght J."/>
            <person name="Green A.G."/>
            <person name="Bruce D."/>
            <person name="Detter C."/>
            <person name="Han S."/>
            <person name="Teshima H."/>
            <person name="Han J."/>
            <person name="Woyke T."/>
            <person name="Pitluck S."/>
            <person name="Nolan M."/>
            <person name="Ivanova N."/>
            <person name="Pati A."/>
            <person name="Land M.L."/>
            <person name="Dlutek M."/>
            <person name="Doolittle W.F."/>
            <person name="Noll K.M."/>
            <person name="Nesbo C.L."/>
        </authorList>
    </citation>
    <scope>NUCLEOTIDE SEQUENCE [LARGE SCALE GENOMIC DNA]</scope>
    <source>
        <strain evidence="2">mesG1.Ag.4.2</strain>
    </source>
</reference>
<dbReference type="AlphaFoldDB" id="I2F5N2"/>
<name>I2F5N2_9BACT</name>
<dbReference type="STRING" id="660470.Theba_1563"/>
<accession>I2F5N2</accession>
<organism evidence="1 2">
    <name type="scientific">Mesotoga prima MesG1.Ag.4.2</name>
    <dbReference type="NCBI Taxonomy" id="660470"/>
    <lineage>
        <taxon>Bacteria</taxon>
        <taxon>Thermotogati</taxon>
        <taxon>Thermotogota</taxon>
        <taxon>Thermotogae</taxon>
        <taxon>Kosmotogales</taxon>
        <taxon>Kosmotogaceae</taxon>
        <taxon>Mesotoga</taxon>
    </lineage>
</organism>
<dbReference type="HOGENOM" id="CLU_3009051_0_0_0"/>
<evidence type="ECO:0000313" key="1">
    <source>
        <dbReference type="EMBL" id="AFK07235.1"/>
    </source>
</evidence>
<protein>
    <submittedName>
        <fullName evidence="1">Uncharacterized protein</fullName>
    </submittedName>
</protein>
<sequence precursor="true">MFSSFSIKGTTEIVIAVFTIVPVESILLRKREVSAARYLRAKFRRRVNCVQKNCGT</sequence>
<dbReference type="EMBL" id="CP003532">
    <property type="protein sequence ID" value="AFK07235.1"/>
    <property type="molecule type" value="Genomic_DNA"/>
</dbReference>
<keyword evidence="2" id="KW-1185">Reference proteome</keyword>
<evidence type="ECO:0000313" key="2">
    <source>
        <dbReference type="Proteomes" id="UP000002881"/>
    </source>
</evidence>
<dbReference type="KEGG" id="mpg:Theba_1563"/>
<gene>
    <name evidence="1" type="ORF">Theba_1563</name>
</gene>